<feature type="binding site" evidence="2">
    <location>
        <position position="141"/>
    </location>
    <ligand>
        <name>Zn(2+)</name>
        <dbReference type="ChEBI" id="CHEBI:29105"/>
        <label>1</label>
    </ligand>
</feature>
<evidence type="ECO:0000256" key="5">
    <source>
        <dbReference type="SAM" id="MobiDB-lite"/>
    </source>
</evidence>
<dbReference type="AlphaFoldDB" id="A0A6P7FE20"/>
<dbReference type="GO" id="GO:0005737">
    <property type="term" value="C:cytoplasm"/>
    <property type="evidence" value="ECO:0007669"/>
    <property type="project" value="TreeGrafter"/>
</dbReference>
<feature type="domain" description="SHSP" evidence="6">
    <location>
        <begin position="93"/>
        <end position="203"/>
    </location>
</feature>
<evidence type="ECO:0000256" key="3">
    <source>
        <dbReference type="PROSITE-ProRule" id="PRU00285"/>
    </source>
</evidence>
<dbReference type="SUPFAM" id="SSF49764">
    <property type="entry name" value="HSP20-like chaperones"/>
    <property type="match status" value="1"/>
</dbReference>
<dbReference type="PANTHER" id="PTHR45640:SF34">
    <property type="entry name" value="PROTEIN LETHAL(2)ESSENTIAL FOR LIFE"/>
    <property type="match status" value="1"/>
</dbReference>
<dbReference type="PIRSF" id="PIRSF036514">
    <property type="entry name" value="Sm_HSP_B1"/>
    <property type="match status" value="1"/>
</dbReference>
<dbReference type="Proteomes" id="UP001652700">
    <property type="component" value="Unplaced"/>
</dbReference>
<dbReference type="Pfam" id="PF00011">
    <property type="entry name" value="HSP20"/>
    <property type="match status" value="1"/>
</dbReference>
<feature type="region of interest" description="Disordered" evidence="5">
    <location>
        <begin position="180"/>
        <end position="224"/>
    </location>
</feature>
<evidence type="ECO:0000313" key="8">
    <source>
        <dbReference type="Proteomes" id="UP001652700"/>
    </source>
</evidence>
<accession>A0A6P7FE20</accession>
<evidence type="ECO:0000256" key="4">
    <source>
        <dbReference type="RuleBase" id="RU003616"/>
    </source>
</evidence>
<dbReference type="GO" id="GO:0042026">
    <property type="term" value="P:protein refolding"/>
    <property type="evidence" value="ECO:0007669"/>
    <property type="project" value="TreeGrafter"/>
</dbReference>
<organism evidence="9">
    <name type="scientific">Diabrotica virgifera virgifera</name>
    <name type="common">western corn rootworm</name>
    <dbReference type="NCBI Taxonomy" id="50390"/>
    <lineage>
        <taxon>Eukaryota</taxon>
        <taxon>Metazoa</taxon>
        <taxon>Ecdysozoa</taxon>
        <taxon>Arthropoda</taxon>
        <taxon>Hexapoda</taxon>
        <taxon>Insecta</taxon>
        <taxon>Pterygota</taxon>
        <taxon>Neoptera</taxon>
        <taxon>Endopterygota</taxon>
        <taxon>Coleoptera</taxon>
        <taxon>Polyphaga</taxon>
        <taxon>Cucujiformia</taxon>
        <taxon>Chrysomeloidea</taxon>
        <taxon>Chrysomelidae</taxon>
        <taxon>Galerucinae</taxon>
        <taxon>Diabroticina</taxon>
        <taxon>Diabroticites</taxon>
        <taxon>Diabrotica</taxon>
    </lineage>
</organism>
<keyword evidence="2" id="KW-0862">Zinc</keyword>
<dbReference type="CDD" id="cd06526">
    <property type="entry name" value="metazoan_ACD"/>
    <property type="match status" value="1"/>
</dbReference>
<comment type="similarity">
    <text evidence="1 3 4">Belongs to the small heat shock protein (HSP20) family.</text>
</comment>
<evidence type="ECO:0000259" key="6">
    <source>
        <dbReference type="PROSITE" id="PS01031"/>
    </source>
</evidence>
<sequence length="224" mass="25517">MSMVPLLFRDWWDEEDLMRPSRLLDQQFGLGLRRDDLLNSIRDIPRRSALSSRYIRPWATSTALQRQDSGSTITQDQNKFQERVSSNYHEDTTLGNQLESESIRMEEKSQDFEVILDVQQFAPNEITVKTNGNSILVEGKHEEKQDEHGYIMRHFVRRYVLPQTHDAENVVSSLSSDGVLTVSAPKKSEKPVASERVVPITQTGPAKSTVTPVVESPQPQPQVN</sequence>
<dbReference type="GO" id="GO:0005634">
    <property type="term" value="C:nucleus"/>
    <property type="evidence" value="ECO:0007669"/>
    <property type="project" value="TreeGrafter"/>
</dbReference>
<dbReference type="InterPro" id="IPR002068">
    <property type="entry name" value="A-crystallin/Hsp20_dom"/>
</dbReference>
<dbReference type="GO" id="GO:0046872">
    <property type="term" value="F:metal ion binding"/>
    <property type="evidence" value="ECO:0007669"/>
    <property type="project" value="UniProtKB-KW"/>
</dbReference>
<dbReference type="EnsemblMetazoa" id="XM_050658222.1">
    <property type="protein sequence ID" value="XP_050514179.1"/>
    <property type="gene ID" value="LOC126889697"/>
</dbReference>
<feature type="compositionally biased region" description="Low complexity" evidence="5">
    <location>
        <begin position="208"/>
        <end position="224"/>
    </location>
</feature>
<reference evidence="9" key="1">
    <citation type="submission" date="2025-04" db="UniProtKB">
        <authorList>
            <consortium name="RefSeq"/>
        </authorList>
    </citation>
    <scope>IDENTIFICATION</scope>
    <source>
        <tissue evidence="9">Whole insect</tissue>
    </source>
</reference>
<dbReference type="OrthoDB" id="1431247at2759"/>
<gene>
    <name evidence="9" type="primary">LOC114329134</name>
</gene>
<evidence type="ECO:0000256" key="2">
    <source>
        <dbReference type="PIRSR" id="PIRSR036514-1"/>
    </source>
</evidence>
<evidence type="ECO:0000313" key="7">
    <source>
        <dbReference type="EnsemblMetazoa" id="XP_050514179.1"/>
    </source>
</evidence>
<dbReference type="RefSeq" id="XP_028133956.1">
    <property type="nucleotide sequence ID" value="XM_028278155.1"/>
</dbReference>
<dbReference type="PANTHER" id="PTHR45640">
    <property type="entry name" value="HEAT SHOCK PROTEIN HSP-12.2-RELATED"/>
    <property type="match status" value="1"/>
</dbReference>
<dbReference type="InParanoid" id="A0A6P7FE20"/>
<feature type="binding site" evidence="2">
    <location>
        <position position="148"/>
    </location>
    <ligand>
        <name>Zn(2+)</name>
        <dbReference type="ChEBI" id="CHEBI:29105"/>
        <label>1</label>
    </ligand>
</feature>
<dbReference type="FunCoup" id="A0A6P7FE20">
    <property type="interactions" value="121"/>
</dbReference>
<proteinExistence type="inferred from homology"/>
<dbReference type="InterPro" id="IPR001436">
    <property type="entry name" value="Alpha-crystallin/sHSP_animal"/>
</dbReference>
<reference evidence="7" key="2">
    <citation type="submission" date="2025-05" db="UniProtKB">
        <authorList>
            <consortium name="EnsemblMetazoa"/>
        </authorList>
    </citation>
    <scope>IDENTIFICATION</scope>
</reference>
<protein>
    <submittedName>
        <fullName evidence="9">Protein lethal(2)essential for life-like isoform X1</fullName>
    </submittedName>
</protein>
<dbReference type="InterPro" id="IPR055269">
    <property type="entry name" value="Alpha-crystallin/HSP_16"/>
</dbReference>
<keyword evidence="2" id="KW-0479">Metal-binding</keyword>
<dbReference type="GO" id="GO:0051082">
    <property type="term" value="F:unfolded protein binding"/>
    <property type="evidence" value="ECO:0007669"/>
    <property type="project" value="TreeGrafter"/>
</dbReference>
<name>A0A6P7FE20_DIAVI</name>
<dbReference type="InterPro" id="IPR008978">
    <property type="entry name" value="HSP20-like_chaperone"/>
</dbReference>
<keyword evidence="8" id="KW-1185">Reference proteome</keyword>
<evidence type="ECO:0000313" key="9">
    <source>
        <dbReference type="RefSeq" id="XP_028133956.1"/>
    </source>
</evidence>
<dbReference type="Gene3D" id="2.60.40.790">
    <property type="match status" value="1"/>
</dbReference>
<evidence type="ECO:0000256" key="1">
    <source>
        <dbReference type="PIRNR" id="PIRNR036514"/>
    </source>
</evidence>
<dbReference type="PROSITE" id="PS01031">
    <property type="entry name" value="SHSP"/>
    <property type="match status" value="1"/>
</dbReference>
<feature type="binding site" evidence="2">
    <location>
        <position position="143"/>
    </location>
    <ligand>
        <name>Zn(2+)</name>
        <dbReference type="ChEBI" id="CHEBI:29105"/>
        <label>1</label>
    </ligand>
</feature>
<dbReference type="GO" id="GO:0009408">
    <property type="term" value="P:response to heat"/>
    <property type="evidence" value="ECO:0007669"/>
    <property type="project" value="UniProtKB-ARBA"/>
</dbReference>